<keyword evidence="3" id="KW-1185">Reference proteome</keyword>
<dbReference type="AlphaFoldDB" id="A0A1G5FY25"/>
<dbReference type="RefSeq" id="WP_074463041.1">
    <property type="nucleotide sequence ID" value="NZ_FMUR01000017.1"/>
</dbReference>
<proteinExistence type="predicted"/>
<evidence type="ECO:0008006" key="4">
    <source>
        <dbReference type="Google" id="ProtNLM"/>
    </source>
</evidence>
<evidence type="ECO:0000256" key="1">
    <source>
        <dbReference type="SAM" id="MobiDB-lite"/>
    </source>
</evidence>
<gene>
    <name evidence="2" type="ORF">SAMN02910451_02612</name>
</gene>
<dbReference type="OrthoDB" id="2005389at2"/>
<organism evidence="2 3">
    <name type="scientific">Butyrivibrio hungatei</name>
    <dbReference type="NCBI Taxonomy" id="185008"/>
    <lineage>
        <taxon>Bacteria</taxon>
        <taxon>Bacillati</taxon>
        <taxon>Bacillota</taxon>
        <taxon>Clostridia</taxon>
        <taxon>Lachnospirales</taxon>
        <taxon>Lachnospiraceae</taxon>
        <taxon>Butyrivibrio</taxon>
    </lineage>
</organism>
<reference evidence="3" key="1">
    <citation type="submission" date="2016-10" db="EMBL/GenBank/DDBJ databases">
        <authorList>
            <person name="Varghese N."/>
            <person name="Submissions S."/>
        </authorList>
    </citation>
    <scope>NUCLEOTIDE SEQUENCE [LARGE SCALE GENOMIC DNA]</scope>
    <source>
        <strain evidence="3">XBD2006</strain>
    </source>
</reference>
<evidence type="ECO:0000313" key="3">
    <source>
        <dbReference type="Proteomes" id="UP000183047"/>
    </source>
</evidence>
<protein>
    <recommendedName>
        <fullName evidence="4">Lipoprotein</fullName>
    </recommendedName>
</protein>
<feature type="compositionally biased region" description="Acidic residues" evidence="1">
    <location>
        <begin position="41"/>
        <end position="57"/>
    </location>
</feature>
<dbReference type="Proteomes" id="UP000183047">
    <property type="component" value="Unassembled WGS sequence"/>
</dbReference>
<name>A0A1G5FY25_9FIRM</name>
<dbReference type="PROSITE" id="PS51257">
    <property type="entry name" value="PROKAR_LIPOPROTEIN"/>
    <property type="match status" value="1"/>
</dbReference>
<feature type="region of interest" description="Disordered" evidence="1">
    <location>
        <begin position="40"/>
        <end position="60"/>
    </location>
</feature>
<dbReference type="EMBL" id="FMUR01000017">
    <property type="protein sequence ID" value="SCY44051.1"/>
    <property type="molecule type" value="Genomic_DNA"/>
</dbReference>
<sequence length="201" mass="21828">MKCSKVILTAFFSAMLVCGCAGKSDSEDEDMYLFENALAEPGEDLEETEDAEEAEEDSSVRVVSQRDLIGEGGNSGLSSDYISEDEIASLYAKRKSVSNAKNFEGDWQRIEIENSAGDIEITDQTDEGFSFEGFFIYTVNTGDCSGTAYFVSQDTAISCIDEASEAYIAFHKVGSSMYVSHTGEIPGMGMDVTPDGEYISN</sequence>
<accession>A0A1G5FY25</accession>
<evidence type="ECO:0000313" key="2">
    <source>
        <dbReference type="EMBL" id="SCY44051.1"/>
    </source>
</evidence>